<name>A0AAD6WD87_9ROSI</name>
<dbReference type="AlphaFoldDB" id="A0AAD6WD87"/>
<proteinExistence type="predicted"/>
<dbReference type="Proteomes" id="UP001164929">
    <property type="component" value="Chromosome 2"/>
</dbReference>
<keyword evidence="2" id="KW-1185">Reference proteome</keyword>
<comment type="caution">
    <text evidence="1">The sequence shown here is derived from an EMBL/GenBank/DDBJ whole genome shotgun (WGS) entry which is preliminary data.</text>
</comment>
<evidence type="ECO:0000313" key="2">
    <source>
        <dbReference type="Proteomes" id="UP001164929"/>
    </source>
</evidence>
<dbReference type="EMBL" id="JAQIZT010000002">
    <property type="protein sequence ID" value="KAJ7008480.1"/>
    <property type="molecule type" value="Genomic_DNA"/>
</dbReference>
<protein>
    <submittedName>
        <fullName evidence="1">Uncharacterized protein</fullName>
    </submittedName>
</protein>
<reference evidence="1" key="1">
    <citation type="journal article" date="2023" name="Mol. Ecol. Resour.">
        <title>Chromosome-level genome assembly of a triploid poplar Populus alba 'Berolinensis'.</title>
        <authorList>
            <person name="Chen S."/>
            <person name="Yu Y."/>
            <person name="Wang X."/>
            <person name="Wang S."/>
            <person name="Zhang T."/>
            <person name="Zhou Y."/>
            <person name="He R."/>
            <person name="Meng N."/>
            <person name="Wang Y."/>
            <person name="Liu W."/>
            <person name="Liu Z."/>
            <person name="Liu J."/>
            <person name="Guo Q."/>
            <person name="Huang H."/>
            <person name="Sederoff R.R."/>
            <person name="Wang G."/>
            <person name="Qu G."/>
            <person name="Chen S."/>
        </authorList>
    </citation>
    <scope>NUCLEOTIDE SEQUENCE</scope>
    <source>
        <strain evidence="1">SC-2020</strain>
    </source>
</reference>
<organism evidence="1 2">
    <name type="scientific">Populus alba x Populus x berolinensis</name>
    <dbReference type="NCBI Taxonomy" id="444605"/>
    <lineage>
        <taxon>Eukaryota</taxon>
        <taxon>Viridiplantae</taxon>
        <taxon>Streptophyta</taxon>
        <taxon>Embryophyta</taxon>
        <taxon>Tracheophyta</taxon>
        <taxon>Spermatophyta</taxon>
        <taxon>Magnoliopsida</taxon>
        <taxon>eudicotyledons</taxon>
        <taxon>Gunneridae</taxon>
        <taxon>Pentapetalae</taxon>
        <taxon>rosids</taxon>
        <taxon>fabids</taxon>
        <taxon>Malpighiales</taxon>
        <taxon>Salicaceae</taxon>
        <taxon>Saliceae</taxon>
        <taxon>Populus</taxon>
    </lineage>
</organism>
<sequence length="88" mass="10257">MNWKVIDTVKGGNNVPVMERSGNHLNTSNVKCFIRSERLGEVTELQTSVFAMMERQRIAVTLLLLHERSYCIDYRDQLFAPESPMQRR</sequence>
<gene>
    <name evidence="1" type="ORF">NC653_007218</name>
</gene>
<evidence type="ECO:0000313" key="1">
    <source>
        <dbReference type="EMBL" id="KAJ7008480.1"/>
    </source>
</evidence>
<accession>A0AAD6WD87</accession>